<reference evidence="3" key="1">
    <citation type="journal article" date="2012" name="Nature">
        <title>The oyster genome reveals stress adaptation and complexity of shell formation.</title>
        <authorList>
            <person name="Zhang G."/>
            <person name="Fang X."/>
            <person name="Guo X."/>
            <person name="Li L."/>
            <person name="Luo R."/>
            <person name="Xu F."/>
            <person name="Yang P."/>
            <person name="Zhang L."/>
            <person name="Wang X."/>
            <person name="Qi H."/>
            <person name="Xiong Z."/>
            <person name="Que H."/>
            <person name="Xie Y."/>
            <person name="Holland P.W."/>
            <person name="Paps J."/>
            <person name="Zhu Y."/>
            <person name="Wu F."/>
            <person name="Chen Y."/>
            <person name="Wang J."/>
            <person name="Peng C."/>
            <person name="Meng J."/>
            <person name="Yang L."/>
            <person name="Liu J."/>
            <person name="Wen B."/>
            <person name="Zhang N."/>
            <person name="Huang Z."/>
            <person name="Zhu Q."/>
            <person name="Feng Y."/>
            <person name="Mount A."/>
            <person name="Hedgecock D."/>
            <person name="Xu Z."/>
            <person name="Liu Y."/>
            <person name="Domazet-Loso T."/>
            <person name="Du Y."/>
            <person name="Sun X."/>
            <person name="Zhang S."/>
            <person name="Liu B."/>
            <person name="Cheng P."/>
            <person name="Jiang X."/>
            <person name="Li J."/>
            <person name="Fan D."/>
            <person name="Wang W."/>
            <person name="Fu W."/>
            <person name="Wang T."/>
            <person name="Wang B."/>
            <person name="Zhang J."/>
            <person name="Peng Z."/>
            <person name="Li Y."/>
            <person name="Li N."/>
            <person name="Wang J."/>
            <person name="Chen M."/>
            <person name="He Y."/>
            <person name="Tan F."/>
            <person name="Song X."/>
            <person name="Zheng Q."/>
            <person name="Huang R."/>
            <person name="Yang H."/>
            <person name="Du X."/>
            <person name="Chen L."/>
            <person name="Yang M."/>
            <person name="Gaffney P.M."/>
            <person name="Wang S."/>
            <person name="Luo L."/>
            <person name="She Z."/>
            <person name="Ming Y."/>
            <person name="Huang W."/>
            <person name="Zhang S."/>
            <person name="Huang B."/>
            <person name="Zhang Y."/>
            <person name="Qu T."/>
            <person name="Ni P."/>
            <person name="Miao G."/>
            <person name="Wang J."/>
            <person name="Wang Q."/>
            <person name="Steinberg C.E."/>
            <person name="Wang H."/>
            <person name="Li N."/>
            <person name="Qian L."/>
            <person name="Zhang G."/>
            <person name="Li Y."/>
            <person name="Yang H."/>
            <person name="Liu X."/>
            <person name="Wang J."/>
            <person name="Yin Y."/>
            <person name="Wang J."/>
        </authorList>
    </citation>
    <scope>NUCLEOTIDE SEQUENCE [LARGE SCALE GENOMIC DNA]</scope>
    <source>
        <strain evidence="3">05x7-T-G4-1.051#20</strain>
    </source>
</reference>
<evidence type="ECO:0000256" key="1">
    <source>
        <dbReference type="SAM" id="MobiDB-lite"/>
    </source>
</evidence>
<protein>
    <submittedName>
        <fullName evidence="3">Dynactin subunit 1</fullName>
    </submittedName>
</protein>
<feature type="region of interest" description="Disordered" evidence="1">
    <location>
        <begin position="364"/>
        <end position="388"/>
    </location>
</feature>
<evidence type="ECO:0000313" key="3">
    <source>
        <dbReference type="EMBL" id="EKC21918.1"/>
    </source>
</evidence>
<feature type="transmembrane region" description="Helical" evidence="2">
    <location>
        <begin position="435"/>
        <end position="458"/>
    </location>
</feature>
<dbReference type="InParanoid" id="K1PJW1"/>
<dbReference type="HOGENOM" id="CLU_373086_0_0_1"/>
<name>K1PJW1_MAGGI</name>
<accession>K1PJW1</accession>
<keyword evidence="2" id="KW-0812">Transmembrane</keyword>
<organism evidence="3">
    <name type="scientific">Magallana gigas</name>
    <name type="common">Pacific oyster</name>
    <name type="synonym">Crassostrea gigas</name>
    <dbReference type="NCBI Taxonomy" id="29159"/>
    <lineage>
        <taxon>Eukaryota</taxon>
        <taxon>Metazoa</taxon>
        <taxon>Spiralia</taxon>
        <taxon>Lophotrochozoa</taxon>
        <taxon>Mollusca</taxon>
        <taxon>Bivalvia</taxon>
        <taxon>Autobranchia</taxon>
        <taxon>Pteriomorphia</taxon>
        <taxon>Ostreida</taxon>
        <taxon>Ostreoidea</taxon>
        <taxon>Ostreidae</taxon>
        <taxon>Magallana</taxon>
    </lineage>
</organism>
<gene>
    <name evidence="3" type="ORF">CGI_10003112</name>
</gene>
<evidence type="ECO:0000256" key="2">
    <source>
        <dbReference type="SAM" id="Phobius"/>
    </source>
</evidence>
<keyword evidence="2" id="KW-0472">Membrane</keyword>
<feature type="compositionally biased region" description="Polar residues" evidence="1">
    <location>
        <begin position="364"/>
        <end position="380"/>
    </location>
</feature>
<keyword evidence="2" id="KW-1133">Transmembrane helix</keyword>
<dbReference type="AlphaFoldDB" id="K1PJW1"/>
<proteinExistence type="predicted"/>
<dbReference type="EMBL" id="JH815666">
    <property type="protein sequence ID" value="EKC21918.1"/>
    <property type="molecule type" value="Genomic_DNA"/>
</dbReference>
<sequence>MGDYDVSVRLLEYTRDQDCGCDGGLWGCHECDVFFQICLQPLSPTQDQICQRNNQDDRVDDTHHFLFADALKGHDTYRWRNLGGQPSFQISVHAFDYDPFGSNDDLGVTSYTYRGNGPPVHTVTTNPGNKNMRFTRVSVGEFSVDVNLVRYYRQPDRCCDRVLFVCSDCDVYMKVCLYPSGLSSPACQGDNQNYRVDNTHGFLFKDQPKVRDHSDFKWHNLRGNQINVTVEVVVYDYESLESDTTLGILQYRYIGYGGEDCNVVVTSSTSPQTTTEAPTSYTSTARTIKALSTKHHRTVTSDQTTERELTTVVKTANTAANSRTKTTKDVRTSQSTQSFTKHQSSFSFISAKSFKSTHNINSITTDGKRSSTSSFLTPVETSRPKQDITSAPTHTLISSEAVITNGQNTPGTSTKVNLSAPRQKVVTDKSWVNRYMPAVGGSLGAVALVLFIVLGAILRKNQLRNRSVREKTRISVGNTTGYPDDLGLSVIDLDEATFDNPTYGTSDPLSFIQREKSNQSKASLQISDTKSVESMEVKSLREALKSVKDENVRLKADRTKEQMAKLSPLRVPKKAFELRKNSGSFKEVNIPVGIQGKDQLNNLRKDTAKLLEEVNMMCACPKVIDISKRKPGQEPLTELGNPARELVARTARLTLMGRKTQQLQVQVTNLLAANRTGGQVRTDLSTFPTPEFAREVRRLNHIDLLPPDNQLRFQFQLPLRSIPSPSLAGSSESCAFQTYSALSAR</sequence>